<evidence type="ECO:0000256" key="2">
    <source>
        <dbReference type="ARBA" id="ARBA00022679"/>
    </source>
</evidence>
<dbReference type="InterPro" id="IPR036129">
    <property type="entry name" value="Glycerate_kinase_sf"/>
</dbReference>
<evidence type="ECO:0000256" key="4">
    <source>
        <dbReference type="PIRNR" id="PIRNR006078"/>
    </source>
</evidence>
<dbReference type="Gene3D" id="3.40.50.10350">
    <property type="entry name" value="Glycerate kinase, domain 1"/>
    <property type="match status" value="1"/>
</dbReference>
<keyword evidence="2 4" id="KW-0808">Transferase</keyword>
<dbReference type="PIRSF" id="PIRSF006078">
    <property type="entry name" value="GlxK"/>
    <property type="match status" value="1"/>
</dbReference>
<protein>
    <submittedName>
        <fullName evidence="5">Glycerate kinase</fullName>
    </submittedName>
</protein>
<sequence length="380" mass="39186">MRIVIAPDSFKGSLSAIEVAEVTATAVGVVFPEAVCQLVPMADGGEGTLEAMISATNGEVFEQSVCGPLCRPLRAKYGVLGDGQTAVIELAEAAGLTLVDERARNPLKTSTFGVGELMLAALDKGYRSMVISLGGSATNDGGLGLLAALGALFFDAEHQLVDPTGAGMTKVRQMDLTRLDARLGECTIRIASDVDNPLTGENGASYVFGPQKGASESVVRLLDDGLKNFASHVEEAIKQPNLANSPGAGAAGGAGFALMAIGAQMMSGAQLVAEACELEAEIQQADLVITGEGRSDAQTAHGKVPFHVAAIARKYQVPAILLSGSYDASCTVLADHFVSLHAAVTGPTTLEQAMNNARQNLFAAALNVAKTVRLCIANQS</sequence>
<evidence type="ECO:0000313" key="6">
    <source>
        <dbReference type="Proteomes" id="UP001597079"/>
    </source>
</evidence>
<dbReference type="InterPro" id="IPR018197">
    <property type="entry name" value="Glycerate_kinase_RE-like"/>
</dbReference>
<dbReference type="InterPro" id="IPR004381">
    <property type="entry name" value="Glycerate_kinase"/>
</dbReference>
<name>A0ABW4JDY2_9BACL</name>
<comment type="similarity">
    <text evidence="1 4">Belongs to the glycerate kinase type-1 family.</text>
</comment>
<comment type="caution">
    <text evidence="5">The sequence shown here is derived from an EMBL/GenBank/DDBJ whole genome shotgun (WGS) entry which is preliminary data.</text>
</comment>
<dbReference type="NCBIfam" id="TIGR00045">
    <property type="entry name" value="glycerate kinase"/>
    <property type="match status" value="1"/>
</dbReference>
<evidence type="ECO:0000313" key="5">
    <source>
        <dbReference type="EMBL" id="MFD1674551.1"/>
    </source>
</evidence>
<dbReference type="PANTHER" id="PTHR21599">
    <property type="entry name" value="GLYCERATE KINASE"/>
    <property type="match status" value="1"/>
</dbReference>
<keyword evidence="3 4" id="KW-0418">Kinase</keyword>
<dbReference type="Proteomes" id="UP001597079">
    <property type="component" value="Unassembled WGS sequence"/>
</dbReference>
<dbReference type="RefSeq" id="WP_377942416.1">
    <property type="nucleotide sequence ID" value="NZ_JBHUCX010000020.1"/>
</dbReference>
<dbReference type="EMBL" id="JBHUCX010000020">
    <property type="protein sequence ID" value="MFD1674551.1"/>
    <property type="molecule type" value="Genomic_DNA"/>
</dbReference>
<proteinExistence type="inferred from homology"/>
<dbReference type="Pfam" id="PF02595">
    <property type="entry name" value="Gly_kinase"/>
    <property type="match status" value="1"/>
</dbReference>
<dbReference type="InterPro" id="IPR018193">
    <property type="entry name" value="Glyc_kinase_flavodox-like_fold"/>
</dbReference>
<keyword evidence="6" id="KW-1185">Reference proteome</keyword>
<accession>A0ABW4JDY2</accession>
<evidence type="ECO:0000256" key="1">
    <source>
        <dbReference type="ARBA" id="ARBA00006284"/>
    </source>
</evidence>
<organism evidence="5 6">
    <name type="scientific">Alicyclobacillus fodiniaquatilis</name>
    <dbReference type="NCBI Taxonomy" id="1661150"/>
    <lineage>
        <taxon>Bacteria</taxon>
        <taxon>Bacillati</taxon>
        <taxon>Bacillota</taxon>
        <taxon>Bacilli</taxon>
        <taxon>Bacillales</taxon>
        <taxon>Alicyclobacillaceae</taxon>
        <taxon>Alicyclobacillus</taxon>
    </lineage>
</organism>
<dbReference type="Gene3D" id="3.90.1510.10">
    <property type="entry name" value="Glycerate kinase, domain 2"/>
    <property type="match status" value="1"/>
</dbReference>
<evidence type="ECO:0000256" key="3">
    <source>
        <dbReference type="ARBA" id="ARBA00022777"/>
    </source>
</evidence>
<dbReference type="GO" id="GO:0016301">
    <property type="term" value="F:kinase activity"/>
    <property type="evidence" value="ECO:0007669"/>
    <property type="project" value="UniProtKB-KW"/>
</dbReference>
<gene>
    <name evidence="5" type="ORF">ACFSB2_07500</name>
</gene>
<dbReference type="SUPFAM" id="SSF110738">
    <property type="entry name" value="Glycerate kinase I"/>
    <property type="match status" value="1"/>
</dbReference>
<dbReference type="PANTHER" id="PTHR21599:SF0">
    <property type="entry name" value="GLYCERATE KINASE"/>
    <property type="match status" value="1"/>
</dbReference>
<reference evidence="6" key="1">
    <citation type="journal article" date="2019" name="Int. J. Syst. Evol. Microbiol.">
        <title>The Global Catalogue of Microorganisms (GCM) 10K type strain sequencing project: providing services to taxonomists for standard genome sequencing and annotation.</title>
        <authorList>
            <consortium name="The Broad Institute Genomics Platform"/>
            <consortium name="The Broad Institute Genome Sequencing Center for Infectious Disease"/>
            <person name="Wu L."/>
            <person name="Ma J."/>
        </authorList>
    </citation>
    <scope>NUCLEOTIDE SEQUENCE [LARGE SCALE GENOMIC DNA]</scope>
    <source>
        <strain evidence="6">CGMCC 1.12286</strain>
    </source>
</reference>